<evidence type="ECO:0000313" key="2">
    <source>
        <dbReference type="Proteomes" id="UP001391051"/>
    </source>
</evidence>
<dbReference type="Proteomes" id="UP001391051">
    <property type="component" value="Unassembled WGS sequence"/>
</dbReference>
<reference evidence="1 2" key="1">
    <citation type="submission" date="2023-01" db="EMBL/GenBank/DDBJ databases">
        <title>Analysis of 21 Apiospora genomes using comparative genomics revels a genus with tremendous synthesis potential of carbohydrate active enzymes and secondary metabolites.</title>
        <authorList>
            <person name="Sorensen T."/>
        </authorList>
    </citation>
    <scope>NUCLEOTIDE SEQUENCE [LARGE SCALE GENOMIC DNA]</scope>
    <source>
        <strain evidence="1 2">CBS 24483</strain>
    </source>
</reference>
<evidence type="ECO:0000313" key="1">
    <source>
        <dbReference type="EMBL" id="KAK7948797.1"/>
    </source>
</evidence>
<protein>
    <submittedName>
        <fullName evidence="1">Uncharacterized protein</fullName>
    </submittedName>
</protein>
<proteinExistence type="predicted"/>
<accession>A0ABR1Q8C5</accession>
<name>A0ABR1Q8C5_9PEZI</name>
<dbReference type="RefSeq" id="XP_066698303.1">
    <property type="nucleotide sequence ID" value="XM_066845905.1"/>
</dbReference>
<dbReference type="EMBL" id="JAQQWE010000006">
    <property type="protein sequence ID" value="KAK7948797.1"/>
    <property type="molecule type" value="Genomic_DNA"/>
</dbReference>
<sequence length="438" mass="47123">MPLVPIHAITPTMTGQIGINPVDIPPVTSLLAPIGDDHTYLSEIVTDNFTSTTWIAATTDFGTATINVTSNGVVQPTTIPEGFKVTNNTNGLLEITFSPYIKDLIGKYLPQIPNCQALIARNEDEDESDVDANVHPERHRRLLLKKRADAALATACARRRGGRLQPAPERGRRVGPADVATIALLEEETVAEILINEMAITDAALGVAAEVGTLFLEIAGAISFLFGVYEIAVGLWKVQSNAQPMNIFKPFRTWDATATPSPTSVSNCPTATDAPPCVGDRCQGSPDGVCSAPDFYGCVCLGTGSMIGDPSVWGEDFEDVQDLIYSFQIPQPNIPECVADTTDDTFSLSDNEFQLVFNTFCYNVDGTINSDADNCFPTSTLSIQILFDNNGTSNDCSMPCHDAFDGLRDQCSYDSHTKYKVGFTEVTCGVAQYSAGTC</sequence>
<organism evidence="1 2">
    <name type="scientific">Apiospora aurea</name>
    <dbReference type="NCBI Taxonomy" id="335848"/>
    <lineage>
        <taxon>Eukaryota</taxon>
        <taxon>Fungi</taxon>
        <taxon>Dikarya</taxon>
        <taxon>Ascomycota</taxon>
        <taxon>Pezizomycotina</taxon>
        <taxon>Sordariomycetes</taxon>
        <taxon>Xylariomycetidae</taxon>
        <taxon>Amphisphaeriales</taxon>
        <taxon>Apiosporaceae</taxon>
        <taxon>Apiospora</taxon>
    </lineage>
</organism>
<comment type="caution">
    <text evidence="1">The sequence shown here is derived from an EMBL/GenBank/DDBJ whole genome shotgun (WGS) entry which is preliminary data.</text>
</comment>
<dbReference type="GeneID" id="92078967"/>
<gene>
    <name evidence="1" type="ORF">PG986_009683</name>
</gene>
<keyword evidence="2" id="KW-1185">Reference proteome</keyword>